<keyword evidence="3" id="KW-1185">Reference proteome</keyword>
<reference evidence="2" key="1">
    <citation type="submission" date="2021-09" db="EMBL/GenBank/DDBJ databases">
        <authorList>
            <person name="Martin H S."/>
        </authorList>
    </citation>
    <scope>NUCLEOTIDE SEQUENCE</scope>
</reference>
<sequence length="144" mass="15400">MSELNVTIKKTLISCRTLEKCNGMRSLLVGGGVSRSRGPGPARSGLDPAPRGGGQGSIPSAPPPCRPALHQLSRDDHHPRGVTSSPFRVCIVLSLSHAPHVIVTSRPGRGHTSRTARDTPPHTAHTRAGQLLLYRVTDNRQRSV</sequence>
<accession>A0A8J2R7Z9</accession>
<protein>
    <submittedName>
        <fullName evidence="2">(African queen) hypothetical protein</fullName>
    </submittedName>
</protein>
<feature type="region of interest" description="Disordered" evidence="1">
    <location>
        <begin position="30"/>
        <end position="83"/>
    </location>
</feature>
<dbReference type="AlphaFoldDB" id="A0A8J2R7Z9"/>
<evidence type="ECO:0000256" key="1">
    <source>
        <dbReference type="SAM" id="MobiDB-lite"/>
    </source>
</evidence>
<evidence type="ECO:0000313" key="3">
    <source>
        <dbReference type="Proteomes" id="UP000789524"/>
    </source>
</evidence>
<dbReference type="Proteomes" id="UP000789524">
    <property type="component" value="Unassembled WGS sequence"/>
</dbReference>
<name>A0A8J2R7Z9_9NEOP</name>
<proteinExistence type="predicted"/>
<feature type="region of interest" description="Disordered" evidence="1">
    <location>
        <begin position="103"/>
        <end position="124"/>
    </location>
</feature>
<organism evidence="2 3">
    <name type="scientific">Danaus chrysippus</name>
    <name type="common">African queen</name>
    <dbReference type="NCBI Taxonomy" id="151541"/>
    <lineage>
        <taxon>Eukaryota</taxon>
        <taxon>Metazoa</taxon>
        <taxon>Ecdysozoa</taxon>
        <taxon>Arthropoda</taxon>
        <taxon>Hexapoda</taxon>
        <taxon>Insecta</taxon>
        <taxon>Pterygota</taxon>
        <taxon>Neoptera</taxon>
        <taxon>Endopterygota</taxon>
        <taxon>Lepidoptera</taxon>
        <taxon>Glossata</taxon>
        <taxon>Ditrysia</taxon>
        <taxon>Papilionoidea</taxon>
        <taxon>Nymphalidae</taxon>
        <taxon>Danainae</taxon>
        <taxon>Danaini</taxon>
        <taxon>Danaina</taxon>
        <taxon>Danaus</taxon>
        <taxon>Anosia</taxon>
    </lineage>
</organism>
<gene>
    <name evidence="2" type="ORF">DCHRY22_LOCUS15553</name>
</gene>
<evidence type="ECO:0000313" key="2">
    <source>
        <dbReference type="EMBL" id="CAG9585060.1"/>
    </source>
</evidence>
<comment type="caution">
    <text evidence="2">The sequence shown here is derived from an EMBL/GenBank/DDBJ whole genome shotgun (WGS) entry which is preliminary data.</text>
</comment>
<dbReference type="EMBL" id="CAKASE010000083">
    <property type="protein sequence ID" value="CAG9585060.1"/>
    <property type="molecule type" value="Genomic_DNA"/>
</dbReference>
<feature type="compositionally biased region" description="Low complexity" evidence="1">
    <location>
        <begin position="34"/>
        <end position="45"/>
    </location>
</feature>